<dbReference type="GO" id="GO:0042407">
    <property type="term" value="P:cristae formation"/>
    <property type="evidence" value="ECO:0007669"/>
    <property type="project" value="TreeGrafter"/>
</dbReference>
<dbReference type="Proteomes" id="UP000009131">
    <property type="component" value="Unassembled WGS sequence"/>
</dbReference>
<comment type="caution">
    <text evidence="14">The sequence shown here is derived from an EMBL/GenBank/DDBJ whole genome shotgun (WGS) entry which is preliminary data.</text>
</comment>
<dbReference type="EMBL" id="BABT02000025">
    <property type="protein sequence ID" value="GAA93758.1"/>
    <property type="molecule type" value="Genomic_DNA"/>
</dbReference>
<keyword evidence="4 11" id="KW-0812">Transmembrane</keyword>
<feature type="compositionally biased region" description="Basic and acidic residues" evidence="13">
    <location>
        <begin position="158"/>
        <end position="174"/>
    </location>
</feature>
<dbReference type="GO" id="GO:0061617">
    <property type="term" value="C:MICOS complex"/>
    <property type="evidence" value="ECO:0007669"/>
    <property type="project" value="TreeGrafter"/>
</dbReference>
<evidence type="ECO:0000313" key="15">
    <source>
        <dbReference type="Proteomes" id="UP000009131"/>
    </source>
</evidence>
<accession>G7DTB1</accession>
<dbReference type="HOGENOM" id="CLU_008024_1_1_1"/>
<name>G7DTB1_MIXOS</name>
<keyword evidence="9 11" id="KW-0472">Membrane</keyword>
<dbReference type="PANTHER" id="PTHR15415:SF7">
    <property type="entry name" value="MICOS COMPLEX SUBUNIT MIC60"/>
    <property type="match status" value="1"/>
</dbReference>
<feature type="compositionally biased region" description="Polar residues" evidence="13">
    <location>
        <begin position="215"/>
        <end position="225"/>
    </location>
</feature>
<evidence type="ECO:0000256" key="6">
    <source>
        <dbReference type="ARBA" id="ARBA00022989"/>
    </source>
</evidence>
<dbReference type="OrthoDB" id="10261039at2759"/>
<sequence length="729" mass="79311">MLKARLATRPALRAARVAHQTRQYADVPLAVEQVSRAGPKKRRGFTRRLATYSAILGTAVYTLGTYAALENDRWHDIFVESVPLGEKLVAYFEEHDVSSELGQLGPYVQDAKRVTDKVVGTVSDSYQRTIGQVKQAASTDSHPAGGGVEDRLTKAASDVKERASKDVSTAERKAQSAKARLSENADNTAAQAKDAVQGAKNETQRAAQEVKAKSSELTSRASSTLDETKKSIVDTSKDLAASAEAALASVTPKISTSPSDILPPAPTKRPSDPTRPRELDASPQDLYKPPAELYTGSQLPLGFEPPPGYFVPAAPKRGEAPKAKVPVAAPPPPPLPLVAPAVKELADSEPVLGQLATTIDQLASFLSSSAGAATAATTSAAGGAKDVLTTAQIDLQNLGNRLETIKAQEKAKLESQLESQARDYSNKLVSQERELIERLEAQEDDWRSAFESERKELVQAYRSKLDSELETQKDIINQRLKEEVIAQGIELQRRWLREIKLRVEQERGGRLSKLEELEGGLKKLERVALDNSQYLDDTLKIHTLWSALRAATSTALNSIDRRPIGEQIRALQHIAVTYDEPESESGKADSPLSAALASLPEKTLEQGTESLPALSVWFTGKVAPQLKKAALLPDEGGFLAYLASALFSNLLITRQGPTPGDDVMSILSRSEYFLARKDLDSAAREINQLRGWPKILARDWLEAARRHLEVKQALEVAETEATLESLLVL</sequence>
<evidence type="ECO:0000256" key="1">
    <source>
        <dbReference type="ARBA" id="ARBA00004434"/>
    </source>
</evidence>
<comment type="similarity">
    <text evidence="2 11">Belongs to the MICOS complex subunit Mic60 family.</text>
</comment>
<dbReference type="Pfam" id="PF09731">
    <property type="entry name" value="Mitofilin"/>
    <property type="match status" value="1"/>
</dbReference>
<organism evidence="14 15">
    <name type="scientific">Mixia osmundae (strain CBS 9802 / IAM 14324 / JCM 22182 / KY 12970)</name>
    <dbReference type="NCBI Taxonomy" id="764103"/>
    <lineage>
        <taxon>Eukaryota</taxon>
        <taxon>Fungi</taxon>
        <taxon>Dikarya</taxon>
        <taxon>Basidiomycota</taxon>
        <taxon>Pucciniomycotina</taxon>
        <taxon>Mixiomycetes</taxon>
        <taxon>Mixiales</taxon>
        <taxon>Mixiaceae</taxon>
        <taxon>Mixia</taxon>
    </lineage>
</organism>
<evidence type="ECO:0000256" key="2">
    <source>
        <dbReference type="ARBA" id="ARBA00010877"/>
    </source>
</evidence>
<comment type="subunit">
    <text evidence="11">Component of the mitochondrial contact site and cristae organizing system (MICOS) complex.</text>
</comment>
<evidence type="ECO:0000256" key="10">
    <source>
        <dbReference type="ARBA" id="ARBA00025571"/>
    </source>
</evidence>
<dbReference type="AlphaFoldDB" id="G7DTB1"/>
<evidence type="ECO:0000256" key="12">
    <source>
        <dbReference type="SAM" id="Coils"/>
    </source>
</evidence>
<evidence type="ECO:0000313" key="14">
    <source>
        <dbReference type="EMBL" id="GAA93758.1"/>
    </source>
</evidence>
<dbReference type="eggNOG" id="KOG1854">
    <property type="taxonomic scope" value="Eukaryota"/>
</dbReference>
<evidence type="ECO:0000256" key="9">
    <source>
        <dbReference type="ARBA" id="ARBA00023136"/>
    </source>
</evidence>
<gene>
    <name evidence="14" type="primary">Mo00404</name>
    <name evidence="14" type="ORF">E5Q_00404</name>
</gene>
<reference evidence="14 15" key="1">
    <citation type="journal article" date="2011" name="J. Gen. Appl. Microbiol.">
        <title>Draft genome sequencing of the enigmatic basidiomycete Mixia osmundae.</title>
        <authorList>
            <person name="Nishida H."/>
            <person name="Nagatsuka Y."/>
            <person name="Sugiyama J."/>
        </authorList>
    </citation>
    <scope>NUCLEOTIDE SEQUENCE [LARGE SCALE GENOMIC DNA]</scope>
    <source>
        <strain evidence="15">CBS 9802 / IAM 14324 / JCM 22182 / KY 12970</strain>
    </source>
</reference>
<protein>
    <recommendedName>
        <fullName evidence="3 11">MICOS complex subunit MIC60</fullName>
    </recommendedName>
    <alternativeName>
        <fullName evidence="11">Mitofilin</fullName>
    </alternativeName>
</protein>
<keyword evidence="8 11" id="KW-0496">Mitochondrion</keyword>
<dbReference type="Gene3D" id="1.20.120.20">
    <property type="entry name" value="Apolipoprotein"/>
    <property type="match status" value="1"/>
</dbReference>
<dbReference type="STRING" id="764103.G7DTB1"/>
<keyword evidence="5 11" id="KW-0999">Mitochondrion inner membrane</keyword>
<dbReference type="PANTHER" id="PTHR15415">
    <property type="entry name" value="MITOFILIN"/>
    <property type="match status" value="1"/>
</dbReference>
<keyword evidence="15" id="KW-1185">Reference proteome</keyword>
<evidence type="ECO:0000256" key="11">
    <source>
        <dbReference type="RuleBase" id="RU363000"/>
    </source>
</evidence>
<comment type="subcellular location">
    <subcellularLocation>
        <location evidence="1 11">Mitochondrion inner membrane</location>
        <topology evidence="1 11">Single-pass membrane protein</topology>
    </subcellularLocation>
</comment>
<evidence type="ECO:0000256" key="3">
    <source>
        <dbReference type="ARBA" id="ARBA00018116"/>
    </source>
</evidence>
<evidence type="ECO:0000256" key="8">
    <source>
        <dbReference type="ARBA" id="ARBA00023128"/>
    </source>
</evidence>
<dbReference type="InParanoid" id="G7DTB1"/>
<evidence type="ECO:0000256" key="13">
    <source>
        <dbReference type="SAM" id="MobiDB-lite"/>
    </source>
</evidence>
<dbReference type="InterPro" id="IPR019133">
    <property type="entry name" value="MIC60"/>
</dbReference>
<evidence type="ECO:0000256" key="7">
    <source>
        <dbReference type="ARBA" id="ARBA00023054"/>
    </source>
</evidence>
<feature type="region of interest" description="Disordered" evidence="13">
    <location>
        <begin position="158"/>
        <end position="229"/>
    </location>
</feature>
<proteinExistence type="inferred from homology"/>
<feature type="region of interest" description="Disordered" evidence="13">
    <location>
        <begin position="250"/>
        <end position="297"/>
    </location>
</feature>
<feature type="transmembrane region" description="Helical" evidence="11">
    <location>
        <begin position="49"/>
        <end position="69"/>
    </location>
</feature>
<keyword evidence="6 11" id="KW-1133">Transmembrane helix</keyword>
<feature type="compositionally biased region" description="Basic and acidic residues" evidence="13">
    <location>
        <begin position="269"/>
        <end position="280"/>
    </location>
</feature>
<evidence type="ECO:0000256" key="5">
    <source>
        <dbReference type="ARBA" id="ARBA00022792"/>
    </source>
</evidence>
<evidence type="ECO:0000256" key="4">
    <source>
        <dbReference type="ARBA" id="ARBA00022692"/>
    </source>
</evidence>
<reference evidence="14 15" key="2">
    <citation type="journal article" date="2012" name="Open Biol.">
        <title>Characteristics of nucleosomes and linker DNA regions on the genome of the basidiomycete Mixia osmundae revealed by mono- and dinucleosome mapping.</title>
        <authorList>
            <person name="Nishida H."/>
            <person name="Kondo S."/>
            <person name="Matsumoto T."/>
            <person name="Suzuki Y."/>
            <person name="Yoshikawa H."/>
            <person name="Taylor T.D."/>
            <person name="Sugiyama J."/>
        </authorList>
    </citation>
    <scope>NUCLEOTIDE SEQUENCE [LARGE SCALE GENOMIC DNA]</scope>
    <source>
        <strain evidence="15">CBS 9802 / IAM 14324 / JCM 22182 / KY 12970</strain>
    </source>
</reference>
<feature type="coiled-coil region" evidence="12">
    <location>
        <begin position="388"/>
        <end position="456"/>
    </location>
</feature>
<comment type="function">
    <text evidence="10">Component of the MICOS complex, a large protein complex of the mitochondrial inner membrane that plays crucial roles in the maintenance of crista junctions, inner membrane architecture, and formation of contact sites to the outer membrane. Plays a role in keeping cristae membranes connected to the inner boundary membrane. Also promotes protein import via the mitochondrial intermembrane space assembly (MIA) pathway.</text>
</comment>
<keyword evidence="7 12" id="KW-0175">Coiled coil</keyword>